<dbReference type="Proteomes" id="UP001274830">
    <property type="component" value="Unassembled WGS sequence"/>
</dbReference>
<dbReference type="InterPro" id="IPR050266">
    <property type="entry name" value="AB_hydrolase_sf"/>
</dbReference>
<comment type="caution">
    <text evidence="2">The sequence shown here is derived from an EMBL/GenBank/DDBJ whole genome shotgun (WGS) entry which is preliminary data.</text>
</comment>
<dbReference type="PANTHER" id="PTHR43798">
    <property type="entry name" value="MONOACYLGLYCEROL LIPASE"/>
    <property type="match status" value="1"/>
</dbReference>
<dbReference type="EMBL" id="JAUTXT010000022">
    <property type="protein sequence ID" value="KAK3673878.1"/>
    <property type="molecule type" value="Genomic_DNA"/>
</dbReference>
<dbReference type="Gene3D" id="3.40.50.1820">
    <property type="entry name" value="alpha/beta hydrolase"/>
    <property type="match status" value="1"/>
</dbReference>
<protein>
    <recommendedName>
        <fullName evidence="1">AB hydrolase-1 domain-containing protein</fullName>
    </recommendedName>
</protein>
<evidence type="ECO:0000313" key="2">
    <source>
        <dbReference type="EMBL" id="KAK3673878.1"/>
    </source>
</evidence>
<dbReference type="InterPro" id="IPR000073">
    <property type="entry name" value="AB_hydrolase_1"/>
</dbReference>
<name>A0AAE0WLE5_9PEZI</name>
<sequence length="278" mass="30940">MAVLHFRSVGQGTPILVIHGWTIDSTAELSDLEPIFVQRPGYRRLYVDLPGHGSTPIDGVKNLDEMLDRVTRFIEHEILPKKFLVAGSSCGAYFARAVVYRFQEDVVGLMLRVPHVGLKDSERDIDPVQLVVVNSAALDQVYIPLASGEDLKSTSVQTTDYLTATLGRYQNLIAPAIAAADTKPLAKIRDDATSYVLTCPFHTPQVPFVKPSLIVAGRQDDVVGYRDGWSLLPSYPRATHIVMDRAGHGLPVDEIEARLFRTLVEDWLDRVKETDMHH</sequence>
<organism evidence="2 3">
    <name type="scientific">Recurvomyces mirabilis</name>
    <dbReference type="NCBI Taxonomy" id="574656"/>
    <lineage>
        <taxon>Eukaryota</taxon>
        <taxon>Fungi</taxon>
        <taxon>Dikarya</taxon>
        <taxon>Ascomycota</taxon>
        <taxon>Pezizomycotina</taxon>
        <taxon>Dothideomycetes</taxon>
        <taxon>Dothideomycetidae</taxon>
        <taxon>Mycosphaerellales</taxon>
        <taxon>Teratosphaeriaceae</taxon>
        <taxon>Recurvomyces</taxon>
    </lineage>
</organism>
<accession>A0AAE0WLE5</accession>
<dbReference type="SUPFAM" id="SSF53474">
    <property type="entry name" value="alpha/beta-Hydrolases"/>
    <property type="match status" value="1"/>
</dbReference>
<dbReference type="Pfam" id="PF00561">
    <property type="entry name" value="Abhydrolase_1"/>
    <property type="match status" value="1"/>
</dbReference>
<dbReference type="PANTHER" id="PTHR43798:SF6">
    <property type="entry name" value="HYDROLASE, PUTATIVE (AFU_ORTHOLOGUE AFUA_4G13070)-RELATED"/>
    <property type="match status" value="1"/>
</dbReference>
<evidence type="ECO:0000313" key="3">
    <source>
        <dbReference type="Proteomes" id="UP001274830"/>
    </source>
</evidence>
<proteinExistence type="predicted"/>
<keyword evidence="3" id="KW-1185">Reference proteome</keyword>
<dbReference type="AlphaFoldDB" id="A0AAE0WLE5"/>
<evidence type="ECO:0000259" key="1">
    <source>
        <dbReference type="Pfam" id="PF00561"/>
    </source>
</evidence>
<feature type="domain" description="AB hydrolase-1" evidence="1">
    <location>
        <begin position="14"/>
        <end position="250"/>
    </location>
</feature>
<dbReference type="InterPro" id="IPR029058">
    <property type="entry name" value="AB_hydrolase_fold"/>
</dbReference>
<gene>
    <name evidence="2" type="ORF">LTR78_006080</name>
</gene>
<reference evidence="2" key="1">
    <citation type="submission" date="2023-07" db="EMBL/GenBank/DDBJ databases">
        <title>Black Yeasts Isolated from many extreme environments.</title>
        <authorList>
            <person name="Coleine C."/>
            <person name="Stajich J.E."/>
            <person name="Selbmann L."/>
        </authorList>
    </citation>
    <scope>NUCLEOTIDE SEQUENCE</scope>
    <source>
        <strain evidence="2">CCFEE 5485</strain>
    </source>
</reference>